<proteinExistence type="predicted"/>
<evidence type="ECO:0000256" key="1">
    <source>
        <dbReference type="SAM" id="MobiDB-lite"/>
    </source>
</evidence>
<evidence type="ECO:0000313" key="3">
    <source>
        <dbReference type="Proteomes" id="UP000652761"/>
    </source>
</evidence>
<organism evidence="2 3">
    <name type="scientific">Colocasia esculenta</name>
    <name type="common">Wild taro</name>
    <name type="synonym">Arum esculentum</name>
    <dbReference type="NCBI Taxonomy" id="4460"/>
    <lineage>
        <taxon>Eukaryota</taxon>
        <taxon>Viridiplantae</taxon>
        <taxon>Streptophyta</taxon>
        <taxon>Embryophyta</taxon>
        <taxon>Tracheophyta</taxon>
        <taxon>Spermatophyta</taxon>
        <taxon>Magnoliopsida</taxon>
        <taxon>Liliopsida</taxon>
        <taxon>Araceae</taxon>
        <taxon>Aroideae</taxon>
        <taxon>Colocasieae</taxon>
        <taxon>Colocasia</taxon>
    </lineage>
</organism>
<feature type="compositionally biased region" description="Pro residues" evidence="1">
    <location>
        <begin position="31"/>
        <end position="40"/>
    </location>
</feature>
<gene>
    <name evidence="2" type="ORF">Taro_011156</name>
</gene>
<sequence length="102" mass="11386">MVRGVRLSSSSGRSNRGRGLLTASSSSEFTPPHPRVPGPVPEDVFSLREGGGSFHENTLRESNHRFARCSDVVRFRLVWTTTARSNFKHLLYNARKNAQKAC</sequence>
<keyword evidence="3" id="KW-1185">Reference proteome</keyword>
<reference evidence="2" key="1">
    <citation type="submission" date="2017-07" db="EMBL/GenBank/DDBJ databases">
        <title>Taro Niue Genome Assembly and Annotation.</title>
        <authorList>
            <person name="Atibalentja N."/>
            <person name="Keating K."/>
            <person name="Fields C.J."/>
        </authorList>
    </citation>
    <scope>NUCLEOTIDE SEQUENCE</scope>
    <source>
        <strain evidence="2">Niue_2</strain>
        <tissue evidence="2">Leaf</tissue>
    </source>
</reference>
<comment type="caution">
    <text evidence="2">The sequence shown here is derived from an EMBL/GenBank/DDBJ whole genome shotgun (WGS) entry which is preliminary data.</text>
</comment>
<accession>A0A843U552</accession>
<protein>
    <submittedName>
        <fullName evidence="2">Uncharacterized protein</fullName>
    </submittedName>
</protein>
<evidence type="ECO:0000313" key="2">
    <source>
        <dbReference type="EMBL" id="MQL78738.1"/>
    </source>
</evidence>
<name>A0A843U552_COLES</name>
<dbReference type="EMBL" id="NMUH01000415">
    <property type="protein sequence ID" value="MQL78738.1"/>
    <property type="molecule type" value="Genomic_DNA"/>
</dbReference>
<dbReference type="AlphaFoldDB" id="A0A843U552"/>
<feature type="region of interest" description="Disordered" evidence="1">
    <location>
        <begin position="1"/>
        <end position="40"/>
    </location>
</feature>
<feature type="compositionally biased region" description="Low complexity" evidence="1">
    <location>
        <begin position="1"/>
        <end position="21"/>
    </location>
</feature>
<dbReference type="Proteomes" id="UP000652761">
    <property type="component" value="Unassembled WGS sequence"/>
</dbReference>